<dbReference type="Gene3D" id="3.30.1490.20">
    <property type="entry name" value="ATP-grasp fold, A domain"/>
    <property type="match status" value="1"/>
</dbReference>
<gene>
    <name evidence="3" type="ORF">EV138_3509</name>
</gene>
<keyword evidence="3" id="KW-0670">Pyruvate</keyword>
<dbReference type="Pfam" id="PF01326">
    <property type="entry name" value="PPDK_N"/>
    <property type="match status" value="1"/>
</dbReference>
<dbReference type="GO" id="GO:0005524">
    <property type="term" value="F:ATP binding"/>
    <property type="evidence" value="ECO:0007669"/>
    <property type="project" value="InterPro"/>
</dbReference>
<dbReference type="Gene3D" id="3.50.30.10">
    <property type="entry name" value="Phosphohistidine domain"/>
    <property type="match status" value="1"/>
</dbReference>
<dbReference type="EMBL" id="SOCE01000001">
    <property type="protein sequence ID" value="TDU89928.1"/>
    <property type="molecule type" value="Genomic_DNA"/>
</dbReference>
<dbReference type="OrthoDB" id="9765468at2"/>
<dbReference type="SUPFAM" id="SSF52009">
    <property type="entry name" value="Phosphohistidine domain"/>
    <property type="match status" value="1"/>
</dbReference>
<dbReference type="Pfam" id="PF00391">
    <property type="entry name" value="PEP-utilizers"/>
    <property type="match status" value="1"/>
</dbReference>
<organism evidence="3 4">
    <name type="scientific">Kribbella voronezhensis</name>
    <dbReference type="NCBI Taxonomy" id="2512212"/>
    <lineage>
        <taxon>Bacteria</taxon>
        <taxon>Bacillati</taxon>
        <taxon>Actinomycetota</taxon>
        <taxon>Actinomycetes</taxon>
        <taxon>Propionibacteriales</taxon>
        <taxon>Kribbellaceae</taxon>
        <taxon>Kribbella</taxon>
    </lineage>
</organism>
<dbReference type="InterPro" id="IPR008279">
    <property type="entry name" value="PEP-util_enz_mobile_dom"/>
</dbReference>
<dbReference type="AlphaFoldDB" id="A0A4R7TET5"/>
<keyword evidence="3" id="KW-0808">Transferase</keyword>
<evidence type="ECO:0000313" key="3">
    <source>
        <dbReference type="EMBL" id="TDU89928.1"/>
    </source>
</evidence>
<dbReference type="Gene3D" id="3.30.470.20">
    <property type="entry name" value="ATP-grasp fold, B domain"/>
    <property type="match status" value="1"/>
</dbReference>
<evidence type="ECO:0000259" key="2">
    <source>
        <dbReference type="Pfam" id="PF01326"/>
    </source>
</evidence>
<evidence type="ECO:0000313" key="4">
    <source>
        <dbReference type="Proteomes" id="UP000295151"/>
    </source>
</evidence>
<sequence length="449" mass="46628">MLIHLSAATPRNAGAKAATLARLANAGFPVPPAFVVPTDIYSSFVAHLDIPSALAQGGSTELRRLIESQLLPPRLLTELTHALHALGDLPVAVRSSATTEDTLHASAAGQHDTHLAVHGPHAVATKLLATWSSLWTPRATSYRRTALPPAVSPADASASDGGINALDVALLPGAGAVDPALAVLIQRHVDADVAGVLFTGSASHPSGHGAGDVTVIEASWGLGESVVQGLVTPDEFVVGADGVLEVRLGDKRTRIDRGSDGTVSRDVPGEARHRACLTDDQVERLRKLGQEVAECLGAPQDIEFAIEDDHLWLLQARPITADLVLRSSEADAGERELVLRGTAGSAGVVRGPARVVKGPGDFEKVAVGDILVCPFTDPAWTVLFGVVAGVVTEAGGRLSHAAIVARERRIPAVLGISSLHSSVQDGQLLTIDGSIGTVRVHPSPHPRVS</sequence>
<feature type="domain" description="PEP-utilising enzyme mobile" evidence="1">
    <location>
        <begin position="368"/>
        <end position="436"/>
    </location>
</feature>
<dbReference type="InterPro" id="IPR036637">
    <property type="entry name" value="Phosphohistidine_dom_sf"/>
</dbReference>
<dbReference type="RefSeq" id="WP_133979926.1">
    <property type="nucleotide sequence ID" value="NZ_SOCE01000001.1"/>
</dbReference>
<dbReference type="PANTHER" id="PTHR43615:SF1">
    <property type="entry name" value="PPDK_N DOMAIN-CONTAINING PROTEIN"/>
    <property type="match status" value="1"/>
</dbReference>
<name>A0A4R7TET5_9ACTN</name>
<reference evidence="3 4" key="1">
    <citation type="submission" date="2019-03" db="EMBL/GenBank/DDBJ databases">
        <title>Genomic Encyclopedia of Type Strains, Phase III (KMG-III): the genomes of soil and plant-associated and newly described type strains.</title>
        <authorList>
            <person name="Whitman W."/>
        </authorList>
    </citation>
    <scope>NUCLEOTIDE SEQUENCE [LARGE SCALE GENOMIC DNA]</scope>
    <source>
        <strain evidence="3 4">VKM Ac-2575</strain>
    </source>
</reference>
<dbReference type="InterPro" id="IPR013815">
    <property type="entry name" value="ATP_grasp_subdomain_1"/>
</dbReference>
<feature type="domain" description="Pyruvate phosphate dikinase AMP/ATP-binding" evidence="2">
    <location>
        <begin position="13"/>
        <end position="321"/>
    </location>
</feature>
<dbReference type="PANTHER" id="PTHR43615">
    <property type="entry name" value="PHOSPHOENOLPYRUVATE SYNTHASE-RELATED"/>
    <property type="match status" value="1"/>
</dbReference>
<dbReference type="InterPro" id="IPR002192">
    <property type="entry name" value="PPDK_AMP/ATP-bd"/>
</dbReference>
<accession>A0A4R7TET5</accession>
<keyword evidence="3" id="KW-0418">Kinase</keyword>
<dbReference type="SUPFAM" id="SSF56059">
    <property type="entry name" value="Glutathione synthetase ATP-binding domain-like"/>
    <property type="match status" value="1"/>
</dbReference>
<dbReference type="Proteomes" id="UP000295151">
    <property type="component" value="Unassembled WGS sequence"/>
</dbReference>
<dbReference type="GO" id="GO:0016301">
    <property type="term" value="F:kinase activity"/>
    <property type="evidence" value="ECO:0007669"/>
    <property type="project" value="UniProtKB-KW"/>
</dbReference>
<protein>
    <submittedName>
        <fullName evidence="3">Pyruvate,water dikinase</fullName>
    </submittedName>
</protein>
<keyword evidence="4" id="KW-1185">Reference proteome</keyword>
<comment type="caution">
    <text evidence="3">The sequence shown here is derived from an EMBL/GenBank/DDBJ whole genome shotgun (WGS) entry which is preliminary data.</text>
</comment>
<dbReference type="InterPro" id="IPR051549">
    <property type="entry name" value="PEP_Utilizing_Enz"/>
</dbReference>
<proteinExistence type="predicted"/>
<evidence type="ECO:0000259" key="1">
    <source>
        <dbReference type="Pfam" id="PF00391"/>
    </source>
</evidence>